<protein>
    <recommendedName>
        <fullName evidence="3">F-box domain-containing protein</fullName>
    </recommendedName>
</protein>
<evidence type="ECO:0000313" key="1">
    <source>
        <dbReference type="EMBL" id="KAL2041903.1"/>
    </source>
</evidence>
<dbReference type="PANTHER" id="PTHR42085">
    <property type="entry name" value="F-BOX DOMAIN-CONTAINING PROTEIN"/>
    <property type="match status" value="1"/>
</dbReference>
<dbReference type="EMBL" id="JBEFKJ010000015">
    <property type="protein sequence ID" value="KAL2041903.1"/>
    <property type="molecule type" value="Genomic_DNA"/>
</dbReference>
<name>A0ABR4AET4_9LECA</name>
<reference evidence="1 2" key="1">
    <citation type="submission" date="2024-09" db="EMBL/GenBank/DDBJ databases">
        <title>Rethinking Asexuality: The Enigmatic Case of Functional Sexual Genes in Lepraria (Stereocaulaceae).</title>
        <authorList>
            <person name="Doellman M."/>
            <person name="Sun Y."/>
            <person name="Barcenas-Pena A."/>
            <person name="Lumbsch H.T."/>
            <person name="Grewe F."/>
        </authorList>
    </citation>
    <scope>NUCLEOTIDE SEQUENCE [LARGE SCALE GENOMIC DNA]</scope>
    <source>
        <strain evidence="1 2">Mercado 3170</strain>
    </source>
</reference>
<dbReference type="PANTHER" id="PTHR42085:SF2">
    <property type="entry name" value="F-BOX DOMAIN-CONTAINING PROTEIN"/>
    <property type="match status" value="1"/>
</dbReference>
<gene>
    <name evidence="1" type="ORF">N7G274_005090</name>
</gene>
<sequence length="247" mass="28598">MEASLYSEELPDQAVKRQPFRFFDLPVELRAKILGYLLFTDRVVDLDPNHHRLAHQCFNLFLVSRRFLDEASHLFYSGNAFRIFPTHGRFFGHKTRPLLSRLSSRYRASLVSLELRLGPGWSSPPRSWRVHDALGLEEMAAVRILKVFVECDPSHEIFRGFRIGKNFYTDFSVDLLEGIVERLPALERVEFDGWPSVMREGPLMRRLVEVAELGGKKVVQLTPRESREEICRALVLRARNVYSISPA</sequence>
<evidence type="ECO:0000313" key="2">
    <source>
        <dbReference type="Proteomes" id="UP001590950"/>
    </source>
</evidence>
<evidence type="ECO:0008006" key="3">
    <source>
        <dbReference type="Google" id="ProtNLM"/>
    </source>
</evidence>
<comment type="caution">
    <text evidence="1">The sequence shown here is derived from an EMBL/GenBank/DDBJ whole genome shotgun (WGS) entry which is preliminary data.</text>
</comment>
<dbReference type="Proteomes" id="UP001590950">
    <property type="component" value="Unassembled WGS sequence"/>
</dbReference>
<accession>A0ABR4AET4</accession>
<organism evidence="1 2">
    <name type="scientific">Stereocaulon virgatum</name>
    <dbReference type="NCBI Taxonomy" id="373712"/>
    <lineage>
        <taxon>Eukaryota</taxon>
        <taxon>Fungi</taxon>
        <taxon>Dikarya</taxon>
        <taxon>Ascomycota</taxon>
        <taxon>Pezizomycotina</taxon>
        <taxon>Lecanoromycetes</taxon>
        <taxon>OSLEUM clade</taxon>
        <taxon>Lecanoromycetidae</taxon>
        <taxon>Lecanorales</taxon>
        <taxon>Lecanorineae</taxon>
        <taxon>Stereocaulaceae</taxon>
        <taxon>Stereocaulon</taxon>
    </lineage>
</organism>
<keyword evidence="2" id="KW-1185">Reference proteome</keyword>
<proteinExistence type="predicted"/>
<dbReference type="InterPro" id="IPR038883">
    <property type="entry name" value="AN11006-like"/>
</dbReference>